<dbReference type="GO" id="GO:0006508">
    <property type="term" value="P:proteolysis"/>
    <property type="evidence" value="ECO:0007669"/>
    <property type="project" value="UniProtKB-KW"/>
</dbReference>
<evidence type="ECO:0000256" key="8">
    <source>
        <dbReference type="ARBA" id="ARBA00022801"/>
    </source>
</evidence>
<dbReference type="InterPro" id="IPR008915">
    <property type="entry name" value="Peptidase_M50"/>
</dbReference>
<evidence type="ECO:0000256" key="11">
    <source>
        <dbReference type="ARBA" id="ARBA00023049"/>
    </source>
</evidence>
<keyword evidence="9" id="KW-0862">Zinc</keyword>
<proteinExistence type="inferred from homology"/>
<evidence type="ECO:0000256" key="10">
    <source>
        <dbReference type="ARBA" id="ARBA00022989"/>
    </source>
</evidence>
<evidence type="ECO:0000256" key="3">
    <source>
        <dbReference type="ARBA" id="ARBA00007931"/>
    </source>
</evidence>
<evidence type="ECO:0000256" key="4">
    <source>
        <dbReference type="ARBA" id="ARBA00022475"/>
    </source>
</evidence>
<dbReference type="InterPro" id="IPR044537">
    <property type="entry name" value="Rip2-like"/>
</dbReference>
<keyword evidence="10 13" id="KW-1133">Transmembrane helix</keyword>
<dbReference type="EMBL" id="VSSQ01012109">
    <property type="protein sequence ID" value="MPM48464.1"/>
    <property type="molecule type" value="Genomic_DNA"/>
</dbReference>
<evidence type="ECO:0000259" key="14">
    <source>
        <dbReference type="Pfam" id="PF02163"/>
    </source>
</evidence>
<dbReference type="GO" id="GO:0005886">
    <property type="term" value="C:plasma membrane"/>
    <property type="evidence" value="ECO:0007669"/>
    <property type="project" value="UniProtKB-SubCell"/>
</dbReference>
<evidence type="ECO:0000256" key="12">
    <source>
        <dbReference type="ARBA" id="ARBA00023136"/>
    </source>
</evidence>
<feature type="domain" description="Peptidase M50" evidence="14">
    <location>
        <begin position="22"/>
        <end position="198"/>
    </location>
</feature>
<feature type="transmembrane region" description="Helical" evidence="13">
    <location>
        <begin position="144"/>
        <end position="166"/>
    </location>
</feature>
<dbReference type="InterPro" id="IPR052348">
    <property type="entry name" value="Metallopeptidase_M50B"/>
</dbReference>
<evidence type="ECO:0000256" key="5">
    <source>
        <dbReference type="ARBA" id="ARBA00022670"/>
    </source>
</evidence>
<keyword evidence="7" id="KW-0479">Metal-binding</keyword>
<dbReference type="PANTHER" id="PTHR35864">
    <property type="entry name" value="ZINC METALLOPROTEASE MJ0611-RELATED"/>
    <property type="match status" value="1"/>
</dbReference>
<dbReference type="AlphaFoldDB" id="A0A645AFL4"/>
<dbReference type="GO" id="GO:0046872">
    <property type="term" value="F:metal ion binding"/>
    <property type="evidence" value="ECO:0007669"/>
    <property type="project" value="UniProtKB-KW"/>
</dbReference>
<evidence type="ECO:0000256" key="7">
    <source>
        <dbReference type="ARBA" id="ARBA00022723"/>
    </source>
</evidence>
<organism evidence="15">
    <name type="scientific">bioreactor metagenome</name>
    <dbReference type="NCBI Taxonomy" id="1076179"/>
    <lineage>
        <taxon>unclassified sequences</taxon>
        <taxon>metagenomes</taxon>
        <taxon>ecological metagenomes</taxon>
    </lineage>
</organism>
<feature type="transmembrane region" description="Helical" evidence="13">
    <location>
        <begin position="187"/>
        <end position="204"/>
    </location>
</feature>
<evidence type="ECO:0000256" key="13">
    <source>
        <dbReference type="SAM" id="Phobius"/>
    </source>
</evidence>
<protein>
    <recommendedName>
        <fullName evidence="14">Peptidase M50 domain-containing protein</fullName>
    </recommendedName>
</protein>
<dbReference type="CDD" id="cd06158">
    <property type="entry name" value="S2P-M50_like_1"/>
    <property type="match status" value="1"/>
</dbReference>
<keyword evidence="11" id="KW-0482">Metalloprotease</keyword>
<evidence type="ECO:0000256" key="6">
    <source>
        <dbReference type="ARBA" id="ARBA00022692"/>
    </source>
</evidence>
<sequence>MMFGYDSIREWLVGILYMLPVCLLSLSVHEFSHGFVADKLGDPTARMAGRLTLNPMKHIDPLGFIAFIVLRFGWAKPVPVNISNFKNKKRDIALTAIAGPISNFLLALIFAFIFQGFYKLIYLNYSTIATNSVISKLIPILSNLLYYFVISNICLAIFNLIPVYPLDGSRVLYSFLPYTAENKMKRIEKYLQLALILVLITGYLGNPLYIAATTVSNWFFALAGLVIPI</sequence>
<dbReference type="GO" id="GO:0008237">
    <property type="term" value="F:metallopeptidase activity"/>
    <property type="evidence" value="ECO:0007669"/>
    <property type="project" value="UniProtKB-KW"/>
</dbReference>
<feature type="transmembrane region" description="Helical" evidence="13">
    <location>
        <begin position="92"/>
        <end position="114"/>
    </location>
</feature>
<keyword evidence="8" id="KW-0378">Hydrolase</keyword>
<keyword evidence="12 13" id="KW-0472">Membrane</keyword>
<gene>
    <name evidence="15" type="ORF">SDC9_95189</name>
</gene>
<feature type="transmembrane region" description="Helical" evidence="13">
    <location>
        <begin position="12"/>
        <end position="29"/>
    </location>
</feature>
<reference evidence="15" key="1">
    <citation type="submission" date="2019-08" db="EMBL/GenBank/DDBJ databases">
        <authorList>
            <person name="Kucharzyk K."/>
            <person name="Murdoch R.W."/>
            <person name="Higgins S."/>
            <person name="Loffler F."/>
        </authorList>
    </citation>
    <scope>NUCLEOTIDE SEQUENCE</scope>
</reference>
<evidence type="ECO:0000256" key="9">
    <source>
        <dbReference type="ARBA" id="ARBA00022833"/>
    </source>
</evidence>
<comment type="cofactor">
    <cofactor evidence="1">
        <name>Zn(2+)</name>
        <dbReference type="ChEBI" id="CHEBI:29105"/>
    </cofactor>
</comment>
<keyword evidence="6 13" id="KW-0812">Transmembrane</keyword>
<keyword evidence="4" id="KW-1003">Cell membrane</keyword>
<comment type="similarity">
    <text evidence="3">Belongs to the peptidase M50B family.</text>
</comment>
<accession>A0A645AFL4</accession>
<dbReference type="PANTHER" id="PTHR35864:SF1">
    <property type="entry name" value="ZINC METALLOPROTEASE YWHC-RELATED"/>
    <property type="match status" value="1"/>
</dbReference>
<name>A0A645AFL4_9ZZZZ</name>
<evidence type="ECO:0000256" key="1">
    <source>
        <dbReference type="ARBA" id="ARBA00001947"/>
    </source>
</evidence>
<comment type="subcellular location">
    <subcellularLocation>
        <location evidence="2">Cell membrane</location>
        <topology evidence="2">Multi-pass membrane protein</topology>
    </subcellularLocation>
</comment>
<keyword evidence="5" id="KW-0645">Protease</keyword>
<evidence type="ECO:0000256" key="2">
    <source>
        <dbReference type="ARBA" id="ARBA00004651"/>
    </source>
</evidence>
<comment type="caution">
    <text evidence="15">The sequence shown here is derived from an EMBL/GenBank/DDBJ whole genome shotgun (WGS) entry which is preliminary data.</text>
</comment>
<feature type="transmembrane region" description="Helical" evidence="13">
    <location>
        <begin position="62"/>
        <end position="80"/>
    </location>
</feature>
<evidence type="ECO:0000313" key="15">
    <source>
        <dbReference type="EMBL" id="MPM48464.1"/>
    </source>
</evidence>
<dbReference type="Pfam" id="PF02163">
    <property type="entry name" value="Peptidase_M50"/>
    <property type="match status" value="1"/>
</dbReference>